<proteinExistence type="predicted"/>
<feature type="region of interest" description="Disordered" evidence="1">
    <location>
        <begin position="1"/>
        <end position="28"/>
    </location>
</feature>
<protein>
    <submittedName>
        <fullName evidence="2">Uncharacterized protein</fullName>
    </submittedName>
</protein>
<dbReference type="Proteomes" id="UP000030755">
    <property type="component" value="Unassembled WGS sequence"/>
</dbReference>
<gene>
    <name evidence="2" type="ORF">O9G_001664</name>
</gene>
<dbReference type="EMBL" id="KE560903">
    <property type="protein sequence ID" value="EPZ34934.1"/>
    <property type="molecule type" value="Genomic_DNA"/>
</dbReference>
<sequence length="98" mass="11121">MGEKEEVRNSADKIHSLESLGSPNDKRKLNRDDLVLQINIGDQDQLSTESESESIKKSERKNFASKTTEFTGFRYSCYLFFKNTKTPLVTSTKCIPLG</sequence>
<reference evidence="2 3" key="1">
    <citation type="journal article" date="2013" name="Curr. Biol.">
        <title>Shared signatures of parasitism and phylogenomics unite Cryptomycota and microsporidia.</title>
        <authorList>
            <person name="James T.Y."/>
            <person name="Pelin A."/>
            <person name="Bonen L."/>
            <person name="Ahrendt S."/>
            <person name="Sain D."/>
            <person name="Corradi N."/>
            <person name="Stajich J.E."/>
        </authorList>
    </citation>
    <scope>NUCLEOTIDE SEQUENCE [LARGE SCALE GENOMIC DNA]</scope>
    <source>
        <strain evidence="2 3">CSF55</strain>
    </source>
</reference>
<dbReference type="HOGENOM" id="CLU_2334830_0_0_1"/>
<organism evidence="2 3">
    <name type="scientific">Rozella allomycis (strain CSF55)</name>
    <dbReference type="NCBI Taxonomy" id="988480"/>
    <lineage>
        <taxon>Eukaryota</taxon>
        <taxon>Fungi</taxon>
        <taxon>Fungi incertae sedis</taxon>
        <taxon>Cryptomycota</taxon>
        <taxon>Cryptomycota incertae sedis</taxon>
        <taxon>Rozella</taxon>
    </lineage>
</organism>
<accession>A0A075AXQ7</accession>
<evidence type="ECO:0000313" key="2">
    <source>
        <dbReference type="EMBL" id="EPZ34934.1"/>
    </source>
</evidence>
<feature type="compositionally biased region" description="Basic and acidic residues" evidence="1">
    <location>
        <begin position="1"/>
        <end position="16"/>
    </location>
</feature>
<evidence type="ECO:0000313" key="3">
    <source>
        <dbReference type="Proteomes" id="UP000030755"/>
    </source>
</evidence>
<keyword evidence="3" id="KW-1185">Reference proteome</keyword>
<evidence type="ECO:0000256" key="1">
    <source>
        <dbReference type="SAM" id="MobiDB-lite"/>
    </source>
</evidence>
<name>A0A075AXQ7_ROZAC</name>
<dbReference type="AlphaFoldDB" id="A0A075AXQ7"/>